<dbReference type="Gene3D" id="1.10.357.10">
    <property type="entry name" value="Tetracycline Repressor, domain 2"/>
    <property type="match status" value="1"/>
</dbReference>
<feature type="DNA-binding region" description="H-T-H motif" evidence="4">
    <location>
        <begin position="33"/>
        <end position="52"/>
    </location>
</feature>
<keyword evidence="3" id="KW-0804">Transcription</keyword>
<dbReference type="Pfam" id="PF00440">
    <property type="entry name" value="TetR_N"/>
    <property type="match status" value="1"/>
</dbReference>
<evidence type="ECO:0000256" key="3">
    <source>
        <dbReference type="ARBA" id="ARBA00023163"/>
    </source>
</evidence>
<dbReference type="EMBL" id="CP013234">
    <property type="protein sequence ID" value="AMP04998.1"/>
    <property type="molecule type" value="Genomic_DNA"/>
</dbReference>
<protein>
    <submittedName>
        <fullName evidence="6">Bacterial regulatory s, tetR family protein</fullName>
    </submittedName>
</protein>
<dbReference type="PATRIC" id="fig|279113.9.peg.2611"/>
<proteinExistence type="predicted"/>
<keyword evidence="1" id="KW-0805">Transcription regulation</keyword>
<dbReference type="InterPro" id="IPR036271">
    <property type="entry name" value="Tet_transcr_reg_TetR-rel_C_sf"/>
</dbReference>
<accession>A0A127Q4J5</accession>
<reference evidence="6 7" key="1">
    <citation type="submission" date="2015-11" db="EMBL/GenBank/DDBJ databases">
        <title>Exploring the genomic traits of fungus-feeding bacterial genus Collimonas.</title>
        <authorList>
            <person name="Song C."/>
            <person name="Schmidt R."/>
            <person name="de Jager V."/>
            <person name="Krzyzanowska D."/>
            <person name="Jongedijk E."/>
            <person name="Cankar K."/>
            <person name="Beekwilder J."/>
            <person name="van Veen A."/>
            <person name="de Boer W."/>
            <person name="van Veen J.A."/>
            <person name="Garbeva P."/>
        </authorList>
    </citation>
    <scope>NUCLEOTIDE SEQUENCE [LARGE SCALE GENOMIC DNA]</scope>
    <source>
        <strain evidence="6 7">Ter91</strain>
    </source>
</reference>
<keyword evidence="2 4" id="KW-0238">DNA-binding</keyword>
<feature type="domain" description="HTH tetR-type" evidence="5">
    <location>
        <begin position="10"/>
        <end position="70"/>
    </location>
</feature>
<evidence type="ECO:0000256" key="1">
    <source>
        <dbReference type="ARBA" id="ARBA00023015"/>
    </source>
</evidence>
<evidence type="ECO:0000313" key="7">
    <source>
        <dbReference type="Proteomes" id="UP000074561"/>
    </source>
</evidence>
<gene>
    <name evidence="6" type="ORF">CPter91_2648</name>
</gene>
<dbReference type="PROSITE" id="PS50977">
    <property type="entry name" value="HTH_TETR_2"/>
    <property type="match status" value="1"/>
</dbReference>
<dbReference type="PRINTS" id="PR00455">
    <property type="entry name" value="HTHTETR"/>
</dbReference>
<dbReference type="PANTHER" id="PTHR47506">
    <property type="entry name" value="TRANSCRIPTIONAL REGULATORY PROTEIN"/>
    <property type="match status" value="1"/>
</dbReference>
<dbReference type="SUPFAM" id="SSF46689">
    <property type="entry name" value="Homeodomain-like"/>
    <property type="match status" value="1"/>
</dbReference>
<dbReference type="PANTHER" id="PTHR47506:SF7">
    <property type="entry name" value="TRANSCRIPTIONAL REGULATORY PROTEIN"/>
    <property type="match status" value="1"/>
</dbReference>
<evidence type="ECO:0000256" key="2">
    <source>
        <dbReference type="ARBA" id="ARBA00023125"/>
    </source>
</evidence>
<name>A0A127Q4J5_9BURK</name>
<dbReference type="STRING" id="279113.CPter91_2648"/>
<evidence type="ECO:0000259" key="5">
    <source>
        <dbReference type="PROSITE" id="PS50977"/>
    </source>
</evidence>
<sequence>MVRYAPGHKEESRARIVDAAGRGFRKLGYGGIGVDGLAREAGVTHGAFYGHFHSKSDAFEAAVVAGLEQLRGGIEMLQAEHGTGWISVFVSYYLGYKRSCELGEACTLPSLSPEVERAQASTRSAYQAALLGVAEAVAAGLVGGAEAERQARAWALLAILAGGVNMARAVPDPALAEQIAVTVQAAAMRIANGDAAA</sequence>
<dbReference type="Gene3D" id="1.10.10.60">
    <property type="entry name" value="Homeodomain-like"/>
    <property type="match status" value="1"/>
</dbReference>
<organism evidence="6 7">
    <name type="scientific">Collimonas pratensis</name>
    <dbReference type="NCBI Taxonomy" id="279113"/>
    <lineage>
        <taxon>Bacteria</taxon>
        <taxon>Pseudomonadati</taxon>
        <taxon>Pseudomonadota</taxon>
        <taxon>Betaproteobacteria</taxon>
        <taxon>Burkholderiales</taxon>
        <taxon>Oxalobacteraceae</taxon>
        <taxon>Collimonas</taxon>
    </lineage>
</organism>
<dbReference type="Proteomes" id="UP000074561">
    <property type="component" value="Chromosome"/>
</dbReference>
<evidence type="ECO:0000313" key="6">
    <source>
        <dbReference type="EMBL" id="AMP04998.1"/>
    </source>
</evidence>
<dbReference type="AlphaFoldDB" id="A0A127Q4J5"/>
<evidence type="ECO:0000256" key="4">
    <source>
        <dbReference type="PROSITE-ProRule" id="PRU00335"/>
    </source>
</evidence>
<dbReference type="RefSeq" id="WP_236906018.1">
    <property type="nucleotide sequence ID" value="NZ_CP013234.1"/>
</dbReference>
<dbReference type="SUPFAM" id="SSF48498">
    <property type="entry name" value="Tetracyclin repressor-like, C-terminal domain"/>
    <property type="match status" value="1"/>
</dbReference>
<dbReference type="InterPro" id="IPR009057">
    <property type="entry name" value="Homeodomain-like_sf"/>
</dbReference>
<dbReference type="KEGG" id="cpra:CPter91_2648"/>
<dbReference type="GO" id="GO:0003677">
    <property type="term" value="F:DNA binding"/>
    <property type="evidence" value="ECO:0007669"/>
    <property type="project" value="UniProtKB-UniRule"/>
</dbReference>
<dbReference type="InterPro" id="IPR001647">
    <property type="entry name" value="HTH_TetR"/>
</dbReference>